<dbReference type="InterPro" id="IPR041527">
    <property type="entry name" value="YhcG_N"/>
</dbReference>
<evidence type="ECO:0000259" key="1">
    <source>
        <dbReference type="Pfam" id="PF17761"/>
    </source>
</evidence>
<accession>A0A2N0B4D9</accession>
<dbReference type="Proteomes" id="UP000232122">
    <property type="component" value="Unassembled WGS sequence"/>
</dbReference>
<dbReference type="PANTHER" id="PTHR30547">
    <property type="entry name" value="UNCHARACTERIZED PROTEIN YHCG-RELATED"/>
    <property type="match status" value="1"/>
</dbReference>
<reference evidence="3" key="1">
    <citation type="submission" date="2017-07" db="EMBL/GenBank/DDBJ databases">
        <title>Leptospira spp. isolated from tropical soils.</title>
        <authorList>
            <person name="Thibeaux R."/>
            <person name="Iraola G."/>
            <person name="Ferres I."/>
            <person name="Bierque E."/>
            <person name="Girault D."/>
            <person name="Soupe-Gilbert M.-E."/>
            <person name="Picardeau M."/>
            <person name="Goarant C."/>
        </authorList>
    </citation>
    <scope>NUCLEOTIDE SEQUENCE [LARGE SCALE GENOMIC DNA]</scope>
    <source>
        <strain evidence="3">ATI7-C-A5</strain>
    </source>
</reference>
<dbReference type="Pfam" id="PF17761">
    <property type="entry name" value="DUF1016_N"/>
    <property type="match status" value="1"/>
</dbReference>
<dbReference type="AlphaFoldDB" id="A0A2N0BKA4"/>
<dbReference type="Gene3D" id="2.40.50.90">
    <property type="match status" value="1"/>
</dbReference>
<gene>
    <name evidence="2" type="ORF">CH379_019915</name>
    <name evidence="3" type="ORF">CH379_18810</name>
</gene>
<reference evidence="2" key="3">
    <citation type="submission" date="2023-10" db="EMBL/GenBank/DDBJ databases">
        <authorList>
            <person name="Picardeau M."/>
            <person name="Thibeaux R."/>
        </authorList>
    </citation>
    <scope>NUCLEOTIDE SEQUENCE</scope>
    <source>
        <strain evidence="2">ATI7-C-A5</strain>
    </source>
</reference>
<dbReference type="InterPro" id="IPR035437">
    <property type="entry name" value="SNase_OB-fold_sf"/>
</dbReference>
<evidence type="ECO:0000313" key="4">
    <source>
        <dbReference type="Proteomes" id="UP000232122"/>
    </source>
</evidence>
<reference evidence="2 4" key="2">
    <citation type="journal article" date="2018" name="Microb. Genom.">
        <title>Deciphering the unexplored Leptospira diversity from soils uncovers genomic evolution to virulence.</title>
        <authorList>
            <person name="Thibeaux R."/>
            <person name="Iraola G."/>
            <person name="Ferres I."/>
            <person name="Bierque E."/>
            <person name="Girault D."/>
            <person name="Soupe-Gilbert M.E."/>
            <person name="Picardeau M."/>
            <person name="Goarant C."/>
        </authorList>
    </citation>
    <scope>NUCLEOTIDE SEQUENCE [LARGE SCALE GENOMIC DNA]</scope>
    <source>
        <strain evidence="2 4">ATI7-C-A5</strain>
    </source>
</reference>
<name>A0A2N0BKA4_9LEPT</name>
<dbReference type="SUPFAM" id="SSF50199">
    <property type="entry name" value="Staphylococcal nuclease"/>
    <property type="match status" value="1"/>
</dbReference>
<organism evidence="3">
    <name type="scientific">Leptospira ellisii</name>
    <dbReference type="NCBI Taxonomy" id="2023197"/>
    <lineage>
        <taxon>Bacteria</taxon>
        <taxon>Pseudomonadati</taxon>
        <taxon>Spirochaetota</taxon>
        <taxon>Spirochaetia</taxon>
        <taxon>Leptospirales</taxon>
        <taxon>Leptospiraceae</taxon>
        <taxon>Leptospira</taxon>
    </lineage>
</organism>
<accession>A0A2N0BKA4</accession>
<keyword evidence="4" id="KW-1185">Reference proteome</keyword>
<dbReference type="RefSeq" id="WP_100747170.1">
    <property type="nucleotide sequence ID" value="NZ_NPEF02000052.1"/>
</dbReference>
<dbReference type="InterPro" id="IPR053148">
    <property type="entry name" value="PD-DEXK-like_domain"/>
</dbReference>
<sequence>MNRDEIKKAFEGILKVYEEIRSQSSLNKNTVTLEANREIGRILNHAEKNATTEERASGSWMKAISLQLQKHLKKGFSERNLFYAQKFYEVYGKVELDHRLSWSHYRKLAYVSDERLRDKLSKAAIKEGWSEESLSFKIKEAGEQRKSPTLKWRRPAGLLWHYKIKETFKSDENYLLDLGFYCYYEIPKAKADHPYKTGDVLKIERQGKTWSLEKTRLPKSSDLYFYFGEMERVIDGDTILVKLQLGFNVIVRQRIRLHNVWAAELDTDEGESSFELLKEKLPPKTKVIIRSRTKDIYGRYVGEVLYSRKKAIAPEEIFTDGIYLNEELNHLRS</sequence>
<comment type="caution">
    <text evidence="3">The sequence shown here is derived from an EMBL/GenBank/DDBJ whole genome shotgun (WGS) entry which is preliminary data.</text>
</comment>
<dbReference type="EMBL" id="NPEF02000052">
    <property type="protein sequence ID" value="MDV6237896.1"/>
    <property type="molecule type" value="Genomic_DNA"/>
</dbReference>
<protein>
    <submittedName>
        <fullName evidence="2">DUF1016 N-terminal domain-containing protein</fullName>
    </submittedName>
    <submittedName>
        <fullName evidence="3">Nuclease</fullName>
    </submittedName>
</protein>
<dbReference type="OrthoDB" id="320739at2"/>
<evidence type="ECO:0000313" key="2">
    <source>
        <dbReference type="EMBL" id="MDV6237896.1"/>
    </source>
</evidence>
<proteinExistence type="predicted"/>
<dbReference type="PANTHER" id="PTHR30547:SF5">
    <property type="entry name" value="NUCLEASE YHCG-RELATED"/>
    <property type="match status" value="1"/>
</dbReference>
<feature type="domain" description="YhcG N-terminal" evidence="1">
    <location>
        <begin position="18"/>
        <end position="140"/>
    </location>
</feature>
<dbReference type="EMBL" id="NPEF01000287">
    <property type="protein sequence ID" value="PJZ91414.1"/>
    <property type="molecule type" value="Genomic_DNA"/>
</dbReference>
<evidence type="ECO:0000313" key="3">
    <source>
        <dbReference type="EMBL" id="PJZ91414.1"/>
    </source>
</evidence>